<proteinExistence type="predicted"/>
<sequence length="222" mass="22715">MKQAILIAAATAAALAGVTTVLAQGNAQPPANPAKMSFFITSTGSGQGGNLGGLAGADKLCKDRATAAGAPASRVWRAYLSATAANGQPAVNARDRIGKGPWYNARGEQVGRDVADLHREGSPINKATGLDERGNSVNGRGDTPNKHDIMTGSNRDGTLAGDLTCGNWTSNGAGQTRVGHFDRTGGGDYPTSWNSAHSSKSCSQPDLISTGGDGLIFCFAER</sequence>
<accession>A0ABS6BNX8</accession>
<evidence type="ECO:0000256" key="1">
    <source>
        <dbReference type="SAM" id="MobiDB-lite"/>
    </source>
</evidence>
<evidence type="ECO:0000256" key="2">
    <source>
        <dbReference type="SAM" id="SignalP"/>
    </source>
</evidence>
<organism evidence="3 4">
    <name type="scientific">Sphingomonas quercus</name>
    <dbReference type="NCBI Taxonomy" id="2842451"/>
    <lineage>
        <taxon>Bacteria</taxon>
        <taxon>Pseudomonadati</taxon>
        <taxon>Pseudomonadota</taxon>
        <taxon>Alphaproteobacteria</taxon>
        <taxon>Sphingomonadales</taxon>
        <taxon>Sphingomonadaceae</taxon>
        <taxon>Sphingomonas</taxon>
    </lineage>
</organism>
<protein>
    <recommendedName>
        <fullName evidence="5">Lectin</fullName>
    </recommendedName>
</protein>
<keyword evidence="2" id="KW-0732">Signal</keyword>
<feature type="chain" id="PRO_5045167848" description="Lectin" evidence="2">
    <location>
        <begin position="24"/>
        <end position="222"/>
    </location>
</feature>
<feature type="region of interest" description="Disordered" evidence="1">
    <location>
        <begin position="121"/>
        <end position="156"/>
    </location>
</feature>
<evidence type="ECO:0000313" key="3">
    <source>
        <dbReference type="EMBL" id="MBU3079496.1"/>
    </source>
</evidence>
<evidence type="ECO:0008006" key="5">
    <source>
        <dbReference type="Google" id="ProtNLM"/>
    </source>
</evidence>
<evidence type="ECO:0000313" key="4">
    <source>
        <dbReference type="Proteomes" id="UP000776276"/>
    </source>
</evidence>
<comment type="caution">
    <text evidence="3">The sequence shown here is derived from an EMBL/GenBank/DDBJ whole genome shotgun (WGS) entry which is preliminary data.</text>
</comment>
<dbReference type="EMBL" id="JAHKRT010000011">
    <property type="protein sequence ID" value="MBU3079496.1"/>
    <property type="molecule type" value="Genomic_DNA"/>
</dbReference>
<gene>
    <name evidence="3" type="ORF">KOF26_16690</name>
</gene>
<keyword evidence="4" id="KW-1185">Reference proteome</keyword>
<feature type="signal peptide" evidence="2">
    <location>
        <begin position="1"/>
        <end position="23"/>
    </location>
</feature>
<reference evidence="3 4" key="1">
    <citation type="submission" date="2021-06" db="EMBL/GenBank/DDBJ databases">
        <title>Sphingomonas sp. XMGL2, whole genome shotgun sequencing project.</title>
        <authorList>
            <person name="Zhao G."/>
            <person name="Shen L."/>
        </authorList>
    </citation>
    <scope>NUCLEOTIDE SEQUENCE [LARGE SCALE GENOMIC DNA]</scope>
    <source>
        <strain evidence="3 4">XMGL2</strain>
    </source>
</reference>
<dbReference type="Proteomes" id="UP000776276">
    <property type="component" value="Unassembled WGS sequence"/>
</dbReference>
<name>A0ABS6BNX8_9SPHN</name>
<dbReference type="RefSeq" id="WP_216327834.1">
    <property type="nucleotide sequence ID" value="NZ_JAHKRT010000011.1"/>
</dbReference>